<dbReference type="Gene3D" id="1.10.10.10">
    <property type="entry name" value="Winged helix-like DNA-binding domain superfamily/Winged helix DNA-binding domain"/>
    <property type="match status" value="1"/>
</dbReference>
<evidence type="ECO:0000259" key="5">
    <source>
        <dbReference type="Pfam" id="PF04542"/>
    </source>
</evidence>
<evidence type="ECO:0000256" key="2">
    <source>
        <dbReference type="ARBA" id="ARBA00023015"/>
    </source>
</evidence>
<keyword evidence="3" id="KW-0731">Sigma factor</keyword>
<dbReference type="STRING" id="1798709.A2538_01920"/>
<keyword evidence="4" id="KW-0804">Transcription</keyword>
<dbReference type="NCBIfam" id="TIGR02937">
    <property type="entry name" value="sigma70-ECF"/>
    <property type="match status" value="1"/>
</dbReference>
<dbReference type="InterPro" id="IPR013324">
    <property type="entry name" value="RNA_pol_sigma_r3/r4-like"/>
</dbReference>
<dbReference type="EMBL" id="MFRE01000010">
    <property type="protein sequence ID" value="OGH94298.1"/>
    <property type="molecule type" value="Genomic_DNA"/>
</dbReference>
<dbReference type="PANTHER" id="PTHR43133:SF51">
    <property type="entry name" value="RNA POLYMERASE SIGMA FACTOR"/>
    <property type="match status" value="1"/>
</dbReference>
<dbReference type="Pfam" id="PF04542">
    <property type="entry name" value="Sigma70_r2"/>
    <property type="match status" value="1"/>
</dbReference>
<gene>
    <name evidence="7" type="ORF">A2538_01920</name>
</gene>
<dbReference type="SUPFAM" id="SSF88946">
    <property type="entry name" value="Sigma2 domain of RNA polymerase sigma factors"/>
    <property type="match status" value="1"/>
</dbReference>
<dbReference type="Pfam" id="PF08281">
    <property type="entry name" value="Sigma70_r4_2"/>
    <property type="match status" value="1"/>
</dbReference>
<dbReference type="PANTHER" id="PTHR43133">
    <property type="entry name" value="RNA POLYMERASE ECF-TYPE SIGMA FACTO"/>
    <property type="match status" value="1"/>
</dbReference>
<dbReference type="GO" id="GO:0016987">
    <property type="term" value="F:sigma factor activity"/>
    <property type="evidence" value="ECO:0007669"/>
    <property type="project" value="UniProtKB-KW"/>
</dbReference>
<dbReference type="SUPFAM" id="SSF88659">
    <property type="entry name" value="Sigma3 and sigma4 domains of RNA polymerase sigma factors"/>
    <property type="match status" value="1"/>
</dbReference>
<dbReference type="Proteomes" id="UP000178254">
    <property type="component" value="Unassembled WGS sequence"/>
</dbReference>
<dbReference type="InterPro" id="IPR036388">
    <property type="entry name" value="WH-like_DNA-bd_sf"/>
</dbReference>
<evidence type="ECO:0000313" key="8">
    <source>
        <dbReference type="Proteomes" id="UP000178254"/>
    </source>
</evidence>
<name>A0A1F6PDV3_9BACT</name>
<dbReference type="InterPro" id="IPR013249">
    <property type="entry name" value="RNA_pol_sigma70_r4_t2"/>
</dbReference>
<comment type="similarity">
    <text evidence="1">Belongs to the sigma-70 factor family. ECF subfamily.</text>
</comment>
<comment type="caution">
    <text evidence="7">The sequence shown here is derived from an EMBL/GenBank/DDBJ whole genome shotgun (WGS) entry which is preliminary data.</text>
</comment>
<dbReference type="GO" id="GO:0003677">
    <property type="term" value="F:DNA binding"/>
    <property type="evidence" value="ECO:0007669"/>
    <property type="project" value="InterPro"/>
</dbReference>
<reference evidence="7 8" key="1">
    <citation type="journal article" date="2016" name="Nat. Commun.">
        <title>Thousands of microbial genomes shed light on interconnected biogeochemical processes in an aquifer system.</title>
        <authorList>
            <person name="Anantharaman K."/>
            <person name="Brown C.T."/>
            <person name="Hug L.A."/>
            <person name="Sharon I."/>
            <person name="Castelle C.J."/>
            <person name="Probst A.J."/>
            <person name="Thomas B.C."/>
            <person name="Singh A."/>
            <person name="Wilkins M.J."/>
            <person name="Karaoz U."/>
            <person name="Brodie E.L."/>
            <person name="Williams K.H."/>
            <person name="Hubbard S.S."/>
            <person name="Banfield J.F."/>
        </authorList>
    </citation>
    <scope>NUCLEOTIDE SEQUENCE [LARGE SCALE GENOMIC DNA]</scope>
</reference>
<protein>
    <recommendedName>
        <fullName evidence="9">RNA polymerase sigma factor</fullName>
    </recommendedName>
</protein>
<evidence type="ECO:0008006" key="9">
    <source>
        <dbReference type="Google" id="ProtNLM"/>
    </source>
</evidence>
<dbReference type="CDD" id="cd06171">
    <property type="entry name" value="Sigma70_r4"/>
    <property type="match status" value="1"/>
</dbReference>
<dbReference type="InterPro" id="IPR039425">
    <property type="entry name" value="RNA_pol_sigma-70-like"/>
</dbReference>
<sequence>MTAPSKLSDEELVVAVREKDKDLYAEIIRRYQIKLAHYLRKFISHPDELEDVLQEVFIKVYRNLNDFDISRKFSSWIYRIAHNEALNHLKKYRKELIAVDSEELQIMDDKLDVANIADRNLLKIDVRRALSMLKLKYRDPIILYFFEQKSYEEISDILHLPKNTVGTLIARGKSELKNFLIASL</sequence>
<dbReference type="InterPro" id="IPR014284">
    <property type="entry name" value="RNA_pol_sigma-70_dom"/>
</dbReference>
<proteinExistence type="inferred from homology"/>
<dbReference type="GO" id="GO:0006352">
    <property type="term" value="P:DNA-templated transcription initiation"/>
    <property type="evidence" value="ECO:0007669"/>
    <property type="project" value="InterPro"/>
</dbReference>
<evidence type="ECO:0000256" key="3">
    <source>
        <dbReference type="ARBA" id="ARBA00023082"/>
    </source>
</evidence>
<dbReference type="InterPro" id="IPR013325">
    <property type="entry name" value="RNA_pol_sigma_r2"/>
</dbReference>
<evidence type="ECO:0000256" key="4">
    <source>
        <dbReference type="ARBA" id="ARBA00023163"/>
    </source>
</evidence>
<accession>A0A1F6PDV3</accession>
<dbReference type="Gene3D" id="1.10.1740.10">
    <property type="match status" value="1"/>
</dbReference>
<evidence type="ECO:0000256" key="1">
    <source>
        <dbReference type="ARBA" id="ARBA00010641"/>
    </source>
</evidence>
<feature type="domain" description="RNA polymerase sigma-70 region 2" evidence="5">
    <location>
        <begin position="27"/>
        <end position="94"/>
    </location>
</feature>
<evidence type="ECO:0000313" key="7">
    <source>
        <dbReference type="EMBL" id="OGH94298.1"/>
    </source>
</evidence>
<keyword evidence="2" id="KW-0805">Transcription regulation</keyword>
<dbReference type="AlphaFoldDB" id="A0A1F6PDV3"/>
<evidence type="ECO:0000259" key="6">
    <source>
        <dbReference type="Pfam" id="PF08281"/>
    </source>
</evidence>
<organism evidence="7 8">
    <name type="scientific">Candidatus Magasanikbacteria bacterium RIFOXYD2_FULL_41_14</name>
    <dbReference type="NCBI Taxonomy" id="1798709"/>
    <lineage>
        <taxon>Bacteria</taxon>
        <taxon>Candidatus Magasanikiibacteriota</taxon>
    </lineage>
</organism>
<feature type="domain" description="RNA polymerase sigma factor 70 region 4 type 2" evidence="6">
    <location>
        <begin position="125"/>
        <end position="176"/>
    </location>
</feature>
<dbReference type="InterPro" id="IPR007627">
    <property type="entry name" value="RNA_pol_sigma70_r2"/>
</dbReference>